<dbReference type="RefSeq" id="WP_099408048.1">
    <property type="nucleotide sequence ID" value="NZ_CP033019.1"/>
</dbReference>
<accession>A0A3G2EGP9</accession>
<dbReference type="Pfam" id="PF13365">
    <property type="entry name" value="Trypsin_2"/>
    <property type="match status" value="1"/>
</dbReference>
<protein>
    <submittedName>
        <fullName evidence="10">Do family serine endopeptidase</fullName>
    </submittedName>
</protein>
<dbReference type="PANTHER" id="PTHR43343:SF3">
    <property type="entry name" value="PROTEASE DO-LIKE 8, CHLOROPLASTIC"/>
    <property type="match status" value="1"/>
</dbReference>
<dbReference type="InterPro" id="IPR051201">
    <property type="entry name" value="Chloro_Bact_Ser_Proteases"/>
</dbReference>
<evidence type="ECO:0000256" key="1">
    <source>
        <dbReference type="ARBA" id="ARBA00010541"/>
    </source>
</evidence>
<gene>
    <name evidence="10" type="ORF">D9M09_28015</name>
</gene>
<dbReference type="InterPro" id="IPR036034">
    <property type="entry name" value="PDZ_sf"/>
</dbReference>
<feature type="binding site" evidence="8">
    <location>
        <begin position="229"/>
        <end position="231"/>
    </location>
    <ligand>
        <name>substrate</name>
    </ligand>
</feature>
<evidence type="ECO:0000256" key="3">
    <source>
        <dbReference type="ARBA" id="ARBA00022729"/>
    </source>
</evidence>
<dbReference type="SUPFAM" id="SSF50494">
    <property type="entry name" value="Trypsin-like serine proteases"/>
    <property type="match status" value="1"/>
</dbReference>
<dbReference type="Gene3D" id="2.30.42.10">
    <property type="match status" value="1"/>
</dbReference>
<dbReference type="AlphaFoldDB" id="A0A3G2EGP9"/>
<dbReference type="PROSITE" id="PS50106">
    <property type="entry name" value="PDZ"/>
    <property type="match status" value="1"/>
</dbReference>
<dbReference type="SMART" id="SM00228">
    <property type="entry name" value="PDZ"/>
    <property type="match status" value="1"/>
</dbReference>
<evidence type="ECO:0000256" key="6">
    <source>
        <dbReference type="ARBA" id="ARBA00022825"/>
    </source>
</evidence>
<reference evidence="10 11" key="1">
    <citation type="submission" date="2018-10" db="EMBL/GenBank/DDBJ databases">
        <title>Effects of UV and annual dynamics of microbial communities in freshwater RAS systems.</title>
        <authorList>
            <person name="Bekkelund A.K."/>
            <person name="Hansen B.R."/>
            <person name="Stokken H."/>
            <person name="Eriksen B.F."/>
            <person name="Kashulin N.A."/>
        </authorList>
    </citation>
    <scope>NUCLEOTIDE SEQUENCE [LARGE SCALE GENOMIC DNA]</scope>
    <source>
        <strain evidence="10 11">BHSEK</strain>
    </source>
</reference>
<dbReference type="PANTHER" id="PTHR43343">
    <property type="entry name" value="PEPTIDASE S12"/>
    <property type="match status" value="1"/>
</dbReference>
<evidence type="ECO:0000259" key="9">
    <source>
        <dbReference type="PROSITE" id="PS50106"/>
    </source>
</evidence>
<sequence>MRRFWLLFAQTVTIALALYFVYGALRPASRVQQLGSPAKPVPVVETASSSLAPGSYRDAAARAMPAVVNILTLQVPKRGAHPLARDPFFKRFFGDRDPDGEDDEDLKNSLGSGVIVSHEGYVLTNNHVVEGADEIEVVLTDGRKAPAKVVGLDPETDLAVIKINLDKLPVIVLGQSELARVGDVVLAIGNPFGVGQTVTMGIISALGRNNLHINSFENFIQTDAAINFGNSGGALVDTRGNLIGINTAIYSQSGGSVGIGFAIPVSTAKTVMEAIIKDGHVVRGWIGVETQDITPELAQSFNLQRSSGAIIAGVVRNGPADKAGIVPGDILLTVQGKPVGDTTEMLNLIAQLPPGEKAKMTVLRKNREAALDVMVGKRPIPKELSK</sequence>
<dbReference type="GO" id="GO:0006508">
    <property type="term" value="P:proteolysis"/>
    <property type="evidence" value="ECO:0007669"/>
    <property type="project" value="UniProtKB-KW"/>
</dbReference>
<evidence type="ECO:0000256" key="2">
    <source>
        <dbReference type="ARBA" id="ARBA00022670"/>
    </source>
</evidence>
<feature type="active site" description="Charge relay system" evidence="7">
    <location>
        <position position="157"/>
    </location>
</feature>
<keyword evidence="5" id="KW-0378">Hydrolase</keyword>
<dbReference type="InterPro" id="IPR001940">
    <property type="entry name" value="Peptidase_S1C"/>
</dbReference>
<dbReference type="FunFam" id="2.40.10.10:FF:000001">
    <property type="entry name" value="Periplasmic serine protease DegS"/>
    <property type="match status" value="1"/>
</dbReference>
<name>A0A3G2EGP9_9BURK</name>
<evidence type="ECO:0000256" key="7">
    <source>
        <dbReference type="PIRSR" id="PIRSR611782-1"/>
    </source>
</evidence>
<dbReference type="EMBL" id="CP033019">
    <property type="protein sequence ID" value="AYM79203.1"/>
    <property type="molecule type" value="Genomic_DNA"/>
</dbReference>
<dbReference type="InterPro" id="IPR011782">
    <property type="entry name" value="Pept_S1C_Do"/>
</dbReference>
<feature type="domain" description="PDZ" evidence="9">
    <location>
        <begin position="283"/>
        <end position="366"/>
    </location>
</feature>
<keyword evidence="11" id="KW-1185">Reference proteome</keyword>
<dbReference type="InterPro" id="IPR009003">
    <property type="entry name" value="Peptidase_S1_PA"/>
</dbReference>
<dbReference type="NCBIfam" id="TIGR02037">
    <property type="entry name" value="degP_htrA_DO"/>
    <property type="match status" value="1"/>
</dbReference>
<feature type="active site" description="Charge relay system" evidence="7">
    <location>
        <position position="127"/>
    </location>
</feature>
<feature type="active site" description="Charge relay system" evidence="7">
    <location>
        <position position="231"/>
    </location>
</feature>
<dbReference type="Pfam" id="PF13180">
    <property type="entry name" value="PDZ_2"/>
    <property type="match status" value="1"/>
</dbReference>
<keyword evidence="6" id="KW-0720">Serine protease</keyword>
<keyword evidence="4" id="KW-0677">Repeat</keyword>
<dbReference type="Proteomes" id="UP000279594">
    <property type="component" value="Chromosome"/>
</dbReference>
<dbReference type="PRINTS" id="PR00834">
    <property type="entry name" value="PROTEASES2C"/>
</dbReference>
<organism evidence="10 11">
    <name type="scientific">Janthinobacterium agaricidamnosum</name>
    <dbReference type="NCBI Taxonomy" id="55508"/>
    <lineage>
        <taxon>Bacteria</taxon>
        <taxon>Pseudomonadati</taxon>
        <taxon>Pseudomonadota</taxon>
        <taxon>Betaproteobacteria</taxon>
        <taxon>Burkholderiales</taxon>
        <taxon>Oxalobacteraceae</taxon>
        <taxon>Janthinobacterium</taxon>
    </lineage>
</organism>
<dbReference type="GO" id="GO:0004252">
    <property type="term" value="F:serine-type endopeptidase activity"/>
    <property type="evidence" value="ECO:0007669"/>
    <property type="project" value="InterPro"/>
</dbReference>
<evidence type="ECO:0000313" key="10">
    <source>
        <dbReference type="EMBL" id="AYM79203.1"/>
    </source>
</evidence>
<evidence type="ECO:0000256" key="5">
    <source>
        <dbReference type="ARBA" id="ARBA00022801"/>
    </source>
</evidence>
<comment type="similarity">
    <text evidence="1">Belongs to the peptidase S1C family.</text>
</comment>
<feature type="binding site" evidence="8">
    <location>
        <position position="127"/>
    </location>
    <ligand>
        <name>substrate</name>
    </ligand>
</feature>
<evidence type="ECO:0000256" key="4">
    <source>
        <dbReference type="ARBA" id="ARBA00022737"/>
    </source>
</evidence>
<dbReference type="InterPro" id="IPR001478">
    <property type="entry name" value="PDZ"/>
</dbReference>
<feature type="binding site" evidence="8">
    <location>
        <position position="157"/>
    </location>
    <ligand>
        <name>substrate</name>
    </ligand>
</feature>
<keyword evidence="2" id="KW-0645">Protease</keyword>
<dbReference type="Gene3D" id="2.40.10.120">
    <property type="match status" value="1"/>
</dbReference>
<evidence type="ECO:0000313" key="11">
    <source>
        <dbReference type="Proteomes" id="UP000279594"/>
    </source>
</evidence>
<evidence type="ECO:0000256" key="8">
    <source>
        <dbReference type="PIRSR" id="PIRSR611782-2"/>
    </source>
</evidence>
<dbReference type="SUPFAM" id="SSF50156">
    <property type="entry name" value="PDZ domain-like"/>
    <property type="match status" value="1"/>
</dbReference>
<keyword evidence="3" id="KW-0732">Signal</keyword>
<proteinExistence type="inferred from homology"/>
<dbReference type="CDD" id="cd10839">
    <property type="entry name" value="cpPDZ1_DegP-like"/>
    <property type="match status" value="1"/>
</dbReference>